<dbReference type="OrthoDB" id="2857391at2759"/>
<feature type="compositionally biased region" description="Acidic residues" evidence="1">
    <location>
        <begin position="13"/>
        <end position="32"/>
    </location>
</feature>
<dbReference type="InParanoid" id="A0A0C3JHY9"/>
<dbReference type="EMBL" id="KN832033">
    <property type="protein sequence ID" value="KIN97211.1"/>
    <property type="molecule type" value="Genomic_DNA"/>
</dbReference>
<evidence type="ECO:0000313" key="3">
    <source>
        <dbReference type="Proteomes" id="UP000054217"/>
    </source>
</evidence>
<proteinExistence type="predicted"/>
<dbReference type="Proteomes" id="UP000054217">
    <property type="component" value="Unassembled WGS sequence"/>
</dbReference>
<reference evidence="3" key="2">
    <citation type="submission" date="2015-01" db="EMBL/GenBank/DDBJ databases">
        <title>Evolutionary Origins and Diversification of the Mycorrhizal Mutualists.</title>
        <authorList>
            <consortium name="DOE Joint Genome Institute"/>
            <consortium name="Mycorrhizal Genomics Consortium"/>
            <person name="Kohler A."/>
            <person name="Kuo A."/>
            <person name="Nagy L.G."/>
            <person name="Floudas D."/>
            <person name="Copeland A."/>
            <person name="Barry K.W."/>
            <person name="Cichocki N."/>
            <person name="Veneault-Fourrey C."/>
            <person name="LaButti K."/>
            <person name="Lindquist E.A."/>
            <person name="Lipzen A."/>
            <person name="Lundell T."/>
            <person name="Morin E."/>
            <person name="Murat C."/>
            <person name="Riley R."/>
            <person name="Ohm R."/>
            <person name="Sun H."/>
            <person name="Tunlid A."/>
            <person name="Henrissat B."/>
            <person name="Grigoriev I.V."/>
            <person name="Hibbett D.S."/>
            <person name="Martin F."/>
        </authorList>
    </citation>
    <scope>NUCLEOTIDE SEQUENCE [LARGE SCALE GENOMIC DNA]</scope>
    <source>
        <strain evidence="3">Marx 270</strain>
    </source>
</reference>
<dbReference type="AlphaFoldDB" id="A0A0C3JHY9"/>
<feature type="region of interest" description="Disordered" evidence="1">
    <location>
        <begin position="549"/>
        <end position="574"/>
    </location>
</feature>
<dbReference type="HOGENOM" id="CLU_028048_2_1_1"/>
<name>A0A0C3JHY9_PISTI</name>
<protein>
    <submittedName>
        <fullName evidence="2">Uncharacterized protein</fullName>
    </submittedName>
</protein>
<feature type="region of interest" description="Disordered" evidence="1">
    <location>
        <begin position="399"/>
        <end position="453"/>
    </location>
</feature>
<dbReference type="InterPro" id="IPR046521">
    <property type="entry name" value="DUF6698"/>
</dbReference>
<sequence length="574" mass="62509">MAPSAAYDAFNSDAEDGGPEDFNLDEGTDNTDLEDLDSDAKHHRQLTHVPGPQADVAELRAALSVVQRAYTECHKELCQTRKALFEANSQRSKWSRNVSSKSNSLTTRIEQEAKKYLLLYHFFIIQSLFPAAPNPNADRRNPARWKSQDGKLKGALTELYKMIPVDLHESMVTYKQFGSVFVQVHGQERSNVLKVIKDCAGALFAPYNISPDLFTGKPACKKDNKACLALLKKDGVGEYTRFAPILFADPKQMVTGGFLKSPVLVKVICVLMFGKSILAENKRGWPPARGQKMGVLSVTEGLIAGACILVRFLLSHDPELSATGAETQVNYRSEYDFYLEKLFKASPWAVSMMNFFNQEVFGKGSQLANVESEVFANVEQLCTWEDEFLDELDNIDPAESHTLPVSTLHDPNAPGGHDSDLRDSDLPSVSRTPSPVAGSVTHFNPPHSRPASVTAAQADLGAQTISGASCRLSPSISIGQPISNSGVEVSAVTIAVGQMNVSGPAEAETSRSRRAIPVVSRRRSSAAQKAIPAIPEVVPEALTTDIRATEPGLEPTRCGRRATATRSLKPKTKV</sequence>
<keyword evidence="3" id="KW-1185">Reference proteome</keyword>
<evidence type="ECO:0000313" key="2">
    <source>
        <dbReference type="EMBL" id="KIN97211.1"/>
    </source>
</evidence>
<accession>A0A0C3JHY9</accession>
<gene>
    <name evidence="2" type="ORF">M404DRAFT_32554</name>
</gene>
<reference evidence="2 3" key="1">
    <citation type="submission" date="2014-04" db="EMBL/GenBank/DDBJ databases">
        <authorList>
            <consortium name="DOE Joint Genome Institute"/>
            <person name="Kuo A."/>
            <person name="Kohler A."/>
            <person name="Costa M.D."/>
            <person name="Nagy L.G."/>
            <person name="Floudas D."/>
            <person name="Copeland A."/>
            <person name="Barry K.W."/>
            <person name="Cichocki N."/>
            <person name="Veneault-Fourrey C."/>
            <person name="LaButti K."/>
            <person name="Lindquist E.A."/>
            <person name="Lipzen A."/>
            <person name="Lundell T."/>
            <person name="Morin E."/>
            <person name="Murat C."/>
            <person name="Sun H."/>
            <person name="Tunlid A."/>
            <person name="Henrissat B."/>
            <person name="Grigoriev I.V."/>
            <person name="Hibbett D.S."/>
            <person name="Martin F."/>
            <person name="Nordberg H.P."/>
            <person name="Cantor M.N."/>
            <person name="Hua S.X."/>
        </authorList>
    </citation>
    <scope>NUCLEOTIDE SEQUENCE [LARGE SCALE GENOMIC DNA]</scope>
    <source>
        <strain evidence="2 3">Marx 270</strain>
    </source>
</reference>
<organism evidence="2 3">
    <name type="scientific">Pisolithus tinctorius Marx 270</name>
    <dbReference type="NCBI Taxonomy" id="870435"/>
    <lineage>
        <taxon>Eukaryota</taxon>
        <taxon>Fungi</taxon>
        <taxon>Dikarya</taxon>
        <taxon>Basidiomycota</taxon>
        <taxon>Agaricomycotina</taxon>
        <taxon>Agaricomycetes</taxon>
        <taxon>Agaricomycetidae</taxon>
        <taxon>Boletales</taxon>
        <taxon>Sclerodermatineae</taxon>
        <taxon>Pisolithaceae</taxon>
        <taxon>Pisolithus</taxon>
    </lineage>
</organism>
<feature type="region of interest" description="Disordered" evidence="1">
    <location>
        <begin position="1"/>
        <end position="32"/>
    </location>
</feature>
<evidence type="ECO:0000256" key="1">
    <source>
        <dbReference type="SAM" id="MobiDB-lite"/>
    </source>
</evidence>
<dbReference type="Pfam" id="PF20414">
    <property type="entry name" value="DUF6698"/>
    <property type="match status" value="1"/>
</dbReference>